<evidence type="ECO:0000313" key="6">
    <source>
        <dbReference type="EMBL" id="KAK3321916.1"/>
    </source>
</evidence>
<dbReference type="InterPro" id="IPR036961">
    <property type="entry name" value="Kinesin_motor_dom_sf"/>
</dbReference>
<dbReference type="PROSITE" id="PS50067">
    <property type="entry name" value="KINESIN_MOTOR_2"/>
    <property type="match status" value="1"/>
</dbReference>
<dbReference type="GO" id="GO:0008017">
    <property type="term" value="F:microtubule binding"/>
    <property type="evidence" value="ECO:0007669"/>
    <property type="project" value="InterPro"/>
</dbReference>
<dbReference type="GO" id="GO:0016787">
    <property type="term" value="F:hydrolase activity"/>
    <property type="evidence" value="ECO:0007669"/>
    <property type="project" value="UniProtKB-KW"/>
</dbReference>
<evidence type="ECO:0000259" key="5">
    <source>
        <dbReference type="PROSITE" id="PS50067"/>
    </source>
</evidence>
<name>A0AAE0M745_9PEZI</name>
<dbReference type="GO" id="GO:0005524">
    <property type="term" value="F:ATP binding"/>
    <property type="evidence" value="ECO:0007669"/>
    <property type="project" value="UniProtKB-UniRule"/>
</dbReference>
<keyword evidence="3" id="KW-0067">ATP-binding</keyword>
<feature type="binding site" evidence="3">
    <location>
        <begin position="135"/>
        <end position="142"/>
    </location>
    <ligand>
        <name>ATP</name>
        <dbReference type="ChEBI" id="CHEBI:30616"/>
    </ligand>
</feature>
<feature type="region of interest" description="Disordered" evidence="4">
    <location>
        <begin position="471"/>
        <end position="503"/>
    </location>
</feature>
<sequence>MPEGMEQFLIENTKRYVSLVKAFKPSDPKKGTTGSNETTSVSGDITVCARIRPLLEDEIAQGFPAGVIPRGNTSTVDVHELRRPVRGLPTINSKDYTVDKVFGPDTSTAQIYDTVLQHLVPWAWSGGVGTMFAYGQTGSGKTYTVSGLERHVAESLMDGSLEGGRKIHTCIVELAGQTAYDLLNSRKQISILEDSFGNTQLAGAVEHHVTNKDSMLELIDTAATLRRTEATKKNDTSSRSHAICRIRIENPAVPTADDGLLFLVDLAGSEAARDKDLHTASRMKEAREINTSLSVLKDCIRGRSLLDNADSVAGGTGGKATTKKTYIPFRQSALTKTLKHVFDPASSRSCKTVVVACVNPCAADVGPSKNTLRFAELLRVAVPQTGPVKYDPAVPSSWDNAQLRGWIDKNSGIPPISSATLAPFETGAQLLRLPVPEFLSRCLKTVGISPEQAQAFQSKFWRLHFDSSHRTTATNTTAASKQSKSTTGAGSSEMTAEQKIMSRVERMDSSEDIEDDPPAASIPFKDRIRPGMVVRCTKTGRGYSTVGQATSEVGGYLFVVLCPAWAVGERVRDIQGQQVNKPPPADSNNENETQGKGRFLCAMVSPGVMQGSYTVGLWRQVVVDVEDMDAEVLMEYDVATRYYYMTV</sequence>
<keyword evidence="7" id="KW-1185">Reference proteome</keyword>
<dbReference type="PRINTS" id="PR00380">
    <property type="entry name" value="KINESINHEAVY"/>
</dbReference>
<dbReference type="AlphaFoldDB" id="A0AAE0M745"/>
<evidence type="ECO:0000256" key="3">
    <source>
        <dbReference type="PROSITE-ProRule" id="PRU00283"/>
    </source>
</evidence>
<gene>
    <name evidence="6" type="ORF">B0H66DRAFT_494567</name>
</gene>
<comment type="caution">
    <text evidence="6">The sequence shown here is derived from an EMBL/GenBank/DDBJ whole genome shotgun (WGS) entry which is preliminary data.</text>
</comment>
<evidence type="ECO:0000256" key="4">
    <source>
        <dbReference type="SAM" id="MobiDB-lite"/>
    </source>
</evidence>
<dbReference type="PANTHER" id="PTHR47968">
    <property type="entry name" value="CENTROMERE PROTEIN E"/>
    <property type="match status" value="1"/>
</dbReference>
<dbReference type="EMBL" id="JAUEDM010000003">
    <property type="protein sequence ID" value="KAK3321916.1"/>
    <property type="molecule type" value="Genomic_DNA"/>
</dbReference>
<proteinExistence type="inferred from homology"/>
<keyword evidence="3" id="KW-0547">Nucleotide-binding</keyword>
<dbReference type="InterPro" id="IPR027640">
    <property type="entry name" value="Kinesin-like_fam"/>
</dbReference>
<reference evidence="6" key="1">
    <citation type="journal article" date="2023" name="Mol. Phylogenet. Evol.">
        <title>Genome-scale phylogeny and comparative genomics of the fungal order Sordariales.</title>
        <authorList>
            <person name="Hensen N."/>
            <person name="Bonometti L."/>
            <person name="Westerberg I."/>
            <person name="Brannstrom I.O."/>
            <person name="Guillou S."/>
            <person name="Cros-Aarteil S."/>
            <person name="Calhoun S."/>
            <person name="Haridas S."/>
            <person name="Kuo A."/>
            <person name="Mondo S."/>
            <person name="Pangilinan J."/>
            <person name="Riley R."/>
            <person name="LaButti K."/>
            <person name="Andreopoulos B."/>
            <person name="Lipzen A."/>
            <person name="Chen C."/>
            <person name="Yan M."/>
            <person name="Daum C."/>
            <person name="Ng V."/>
            <person name="Clum A."/>
            <person name="Steindorff A."/>
            <person name="Ohm R.A."/>
            <person name="Martin F."/>
            <person name="Silar P."/>
            <person name="Natvig D.O."/>
            <person name="Lalanne C."/>
            <person name="Gautier V."/>
            <person name="Ament-Velasquez S.L."/>
            <person name="Kruys A."/>
            <person name="Hutchinson M.I."/>
            <person name="Powell A.J."/>
            <person name="Barry K."/>
            <person name="Miller A.N."/>
            <person name="Grigoriev I.V."/>
            <person name="Debuchy R."/>
            <person name="Gladieux P."/>
            <person name="Hiltunen Thoren M."/>
            <person name="Johannesson H."/>
        </authorList>
    </citation>
    <scope>NUCLEOTIDE SEQUENCE</scope>
    <source>
        <strain evidence="6">CBS 118394</strain>
    </source>
</reference>
<dbReference type="SMART" id="SM00129">
    <property type="entry name" value="KISc"/>
    <property type="match status" value="1"/>
</dbReference>
<dbReference type="Gene3D" id="3.40.850.10">
    <property type="entry name" value="Kinesin motor domain"/>
    <property type="match status" value="1"/>
</dbReference>
<dbReference type="SUPFAM" id="SSF52540">
    <property type="entry name" value="P-loop containing nucleoside triphosphate hydrolases"/>
    <property type="match status" value="1"/>
</dbReference>
<feature type="compositionally biased region" description="Low complexity" evidence="4">
    <location>
        <begin position="471"/>
        <end position="487"/>
    </location>
</feature>
<accession>A0AAE0M745</accession>
<dbReference type="GO" id="GO:0003777">
    <property type="term" value="F:microtubule motor activity"/>
    <property type="evidence" value="ECO:0007669"/>
    <property type="project" value="InterPro"/>
</dbReference>
<comment type="similarity">
    <text evidence="3">Belongs to the TRAFAC class myosin-kinesin ATPase superfamily. Kinesin family.</text>
</comment>
<dbReference type="GO" id="GO:0007018">
    <property type="term" value="P:microtubule-based movement"/>
    <property type="evidence" value="ECO:0007669"/>
    <property type="project" value="InterPro"/>
</dbReference>
<keyword evidence="6" id="KW-0378">Hydrolase</keyword>
<keyword evidence="1" id="KW-0175">Coiled coil</keyword>
<keyword evidence="2 3" id="KW-0505">Motor protein</keyword>
<dbReference type="InterPro" id="IPR027417">
    <property type="entry name" value="P-loop_NTPase"/>
</dbReference>
<evidence type="ECO:0000256" key="2">
    <source>
        <dbReference type="ARBA" id="ARBA00023175"/>
    </source>
</evidence>
<reference evidence="6" key="2">
    <citation type="submission" date="2023-06" db="EMBL/GenBank/DDBJ databases">
        <authorList>
            <consortium name="Lawrence Berkeley National Laboratory"/>
            <person name="Haridas S."/>
            <person name="Hensen N."/>
            <person name="Bonometti L."/>
            <person name="Westerberg I."/>
            <person name="Brannstrom I.O."/>
            <person name="Guillou S."/>
            <person name="Cros-Aarteil S."/>
            <person name="Calhoun S."/>
            <person name="Kuo A."/>
            <person name="Mondo S."/>
            <person name="Pangilinan J."/>
            <person name="Riley R."/>
            <person name="Labutti K."/>
            <person name="Andreopoulos B."/>
            <person name="Lipzen A."/>
            <person name="Chen C."/>
            <person name="Yanf M."/>
            <person name="Daum C."/>
            <person name="Ng V."/>
            <person name="Clum A."/>
            <person name="Steindorff A."/>
            <person name="Ohm R."/>
            <person name="Martin F."/>
            <person name="Silar P."/>
            <person name="Natvig D."/>
            <person name="Lalanne C."/>
            <person name="Gautier V."/>
            <person name="Ament-Velasquez S.L."/>
            <person name="Kruys A."/>
            <person name="Hutchinson M.I."/>
            <person name="Powell A.J."/>
            <person name="Barry K."/>
            <person name="Miller A.N."/>
            <person name="Grigoriev I.V."/>
            <person name="Debuchy R."/>
            <person name="Gladieux P."/>
            <person name="Thoren M.H."/>
            <person name="Johannesson H."/>
        </authorList>
    </citation>
    <scope>NUCLEOTIDE SEQUENCE</scope>
    <source>
        <strain evidence="6">CBS 118394</strain>
    </source>
</reference>
<dbReference type="InterPro" id="IPR001752">
    <property type="entry name" value="Kinesin_motor_dom"/>
</dbReference>
<feature type="domain" description="Kinesin motor" evidence="5">
    <location>
        <begin position="44"/>
        <end position="381"/>
    </location>
</feature>
<organism evidence="6 7">
    <name type="scientific">Apodospora peruviana</name>
    <dbReference type="NCBI Taxonomy" id="516989"/>
    <lineage>
        <taxon>Eukaryota</taxon>
        <taxon>Fungi</taxon>
        <taxon>Dikarya</taxon>
        <taxon>Ascomycota</taxon>
        <taxon>Pezizomycotina</taxon>
        <taxon>Sordariomycetes</taxon>
        <taxon>Sordariomycetidae</taxon>
        <taxon>Sordariales</taxon>
        <taxon>Lasiosphaeriaceae</taxon>
        <taxon>Apodospora</taxon>
    </lineage>
</organism>
<evidence type="ECO:0000313" key="7">
    <source>
        <dbReference type="Proteomes" id="UP001283341"/>
    </source>
</evidence>
<dbReference type="Pfam" id="PF00225">
    <property type="entry name" value="Kinesin"/>
    <property type="match status" value="1"/>
</dbReference>
<dbReference type="PANTHER" id="PTHR47968:SF75">
    <property type="entry name" value="CENTROMERE-ASSOCIATED PROTEIN E"/>
    <property type="match status" value="1"/>
</dbReference>
<dbReference type="Proteomes" id="UP001283341">
    <property type="component" value="Unassembled WGS sequence"/>
</dbReference>
<protein>
    <submittedName>
        <fullName evidence="6">P-loop containing nucleoside triphosphate hydrolase protein</fullName>
    </submittedName>
</protein>
<evidence type="ECO:0000256" key="1">
    <source>
        <dbReference type="ARBA" id="ARBA00023054"/>
    </source>
</evidence>